<proteinExistence type="predicted"/>
<organism evidence="2 3">
    <name type="scientific">Oleispira antarctica</name>
    <dbReference type="NCBI Taxonomy" id="188908"/>
    <lineage>
        <taxon>Bacteria</taxon>
        <taxon>Pseudomonadati</taxon>
        <taxon>Pseudomonadota</taxon>
        <taxon>Gammaproteobacteria</taxon>
        <taxon>Oceanospirillales</taxon>
        <taxon>Oceanospirillaceae</taxon>
        <taxon>Oleispira</taxon>
    </lineage>
</organism>
<dbReference type="AlphaFoldDB" id="A0A1Y5HGT5"/>
<evidence type="ECO:0000313" key="3">
    <source>
        <dbReference type="Proteomes" id="UP000227088"/>
    </source>
</evidence>
<feature type="non-terminal residue" evidence="2">
    <location>
        <position position="110"/>
    </location>
</feature>
<reference evidence="3" key="1">
    <citation type="journal article" date="2017" name="Proc. Natl. Acad. Sci. U.S.A.">
        <title>Simulation of Deepwater Horizon oil plume reveals substrate specialization within a complex community of hydrocarbon degraders.</title>
        <authorList>
            <person name="Hu P."/>
            <person name="Dubinsky E.A."/>
            <person name="Probst A.J."/>
            <person name="Wang J."/>
            <person name="Sieber C.M.K."/>
            <person name="Tom L.M."/>
            <person name="Gardinali P."/>
            <person name="Banfield J.F."/>
            <person name="Atlas R.M."/>
            <person name="Andersen G.L."/>
        </authorList>
    </citation>
    <scope>NUCLEOTIDE SEQUENCE [LARGE SCALE GENOMIC DNA]</scope>
</reference>
<accession>A0A1Y5HGT5</accession>
<feature type="compositionally biased region" description="Basic and acidic residues" evidence="1">
    <location>
        <begin position="15"/>
        <end position="26"/>
    </location>
</feature>
<dbReference type="EMBL" id="MABE01000725">
    <property type="protein sequence ID" value="OUS34115.1"/>
    <property type="molecule type" value="Genomic_DNA"/>
</dbReference>
<evidence type="ECO:0000313" key="2">
    <source>
        <dbReference type="EMBL" id="OUS34115.1"/>
    </source>
</evidence>
<comment type="caution">
    <text evidence="2">The sequence shown here is derived from an EMBL/GenBank/DDBJ whole genome shotgun (WGS) entry which is preliminary data.</text>
</comment>
<sequence length="110" mass="12674">MKPPSEVNAPNQGRIQREATDADQHAHNLTNWQQQYDQISAGDFYGQLTEMQFDGLQLFQEHTSQALRQSCNTWQQSLWLGIPVNHKKSSKINGLNIEQNHIMCRPGNRE</sequence>
<dbReference type="Proteomes" id="UP000227088">
    <property type="component" value="Unassembled WGS sequence"/>
</dbReference>
<feature type="region of interest" description="Disordered" evidence="1">
    <location>
        <begin position="1"/>
        <end position="27"/>
    </location>
</feature>
<protein>
    <submittedName>
        <fullName evidence="2">AraC family transcriptional regulator</fullName>
    </submittedName>
</protein>
<gene>
    <name evidence="2" type="ORF">A9R00_12680</name>
</gene>
<name>A0A1Y5HGT5_OLEAN</name>
<evidence type="ECO:0000256" key="1">
    <source>
        <dbReference type="SAM" id="MobiDB-lite"/>
    </source>
</evidence>